<dbReference type="GeneID" id="19941706"/>
<keyword evidence="3 6" id="KW-0812">Transmembrane</keyword>
<dbReference type="InterPro" id="IPR000326">
    <property type="entry name" value="PAP2/HPO"/>
</dbReference>
<dbReference type="GO" id="GO:0046839">
    <property type="term" value="P:phospholipid dephosphorylation"/>
    <property type="evidence" value="ECO:0007669"/>
    <property type="project" value="TreeGrafter"/>
</dbReference>
<reference evidence="8 9" key="1">
    <citation type="submission" date="2012-04" db="EMBL/GenBank/DDBJ databases">
        <title>The Genome Sequence of Saprolegnia declina VS20.</title>
        <authorList>
            <consortium name="The Broad Institute Genome Sequencing Platform"/>
            <person name="Russ C."/>
            <person name="Nusbaum C."/>
            <person name="Tyler B."/>
            <person name="van West P."/>
            <person name="Dieguez-Uribeondo J."/>
            <person name="de Bruijn I."/>
            <person name="Tripathy S."/>
            <person name="Jiang R."/>
            <person name="Young S.K."/>
            <person name="Zeng Q."/>
            <person name="Gargeya S."/>
            <person name="Fitzgerald M."/>
            <person name="Haas B."/>
            <person name="Abouelleil A."/>
            <person name="Alvarado L."/>
            <person name="Arachchi H.M."/>
            <person name="Berlin A."/>
            <person name="Chapman S.B."/>
            <person name="Goldberg J."/>
            <person name="Griggs A."/>
            <person name="Gujja S."/>
            <person name="Hansen M."/>
            <person name="Howarth C."/>
            <person name="Imamovic A."/>
            <person name="Larimer J."/>
            <person name="McCowen C."/>
            <person name="Montmayeur A."/>
            <person name="Murphy C."/>
            <person name="Neiman D."/>
            <person name="Pearson M."/>
            <person name="Priest M."/>
            <person name="Roberts A."/>
            <person name="Saif S."/>
            <person name="Shea T."/>
            <person name="Sisk P."/>
            <person name="Sykes S."/>
            <person name="Wortman J."/>
            <person name="Nusbaum C."/>
            <person name="Birren B."/>
        </authorList>
    </citation>
    <scope>NUCLEOTIDE SEQUENCE [LARGE SCALE GENOMIC DNA]</scope>
    <source>
        <strain evidence="8 9">VS20</strain>
    </source>
</reference>
<dbReference type="GO" id="GO:0006644">
    <property type="term" value="P:phospholipid metabolic process"/>
    <property type="evidence" value="ECO:0007669"/>
    <property type="project" value="InterPro"/>
</dbReference>
<dbReference type="PANTHER" id="PTHR10165">
    <property type="entry name" value="LIPID PHOSPHATE PHOSPHATASE"/>
    <property type="match status" value="1"/>
</dbReference>
<dbReference type="SUPFAM" id="SSF48317">
    <property type="entry name" value="Acid phosphatase/Vanadium-dependent haloperoxidase"/>
    <property type="match status" value="1"/>
</dbReference>
<feature type="transmembrane region" description="Helical" evidence="6">
    <location>
        <begin position="209"/>
        <end position="226"/>
    </location>
</feature>
<feature type="domain" description="Phosphatidic acid phosphatase type 2/haloperoxidase" evidence="7">
    <location>
        <begin position="107"/>
        <end position="253"/>
    </location>
</feature>
<dbReference type="GO" id="GO:0008195">
    <property type="term" value="F:phosphatidate phosphatase activity"/>
    <property type="evidence" value="ECO:0007669"/>
    <property type="project" value="TreeGrafter"/>
</dbReference>
<feature type="transmembrane region" description="Helical" evidence="6">
    <location>
        <begin position="238"/>
        <end position="258"/>
    </location>
</feature>
<feature type="transmembrane region" description="Helical" evidence="6">
    <location>
        <begin position="171"/>
        <end position="189"/>
    </location>
</feature>
<accession>T0QVA3</accession>
<keyword evidence="4 6" id="KW-1133">Transmembrane helix</keyword>
<dbReference type="InParanoid" id="T0QVA3"/>
<dbReference type="SMART" id="SM00014">
    <property type="entry name" value="acidPPc"/>
    <property type="match status" value="1"/>
</dbReference>
<dbReference type="STRING" id="1156394.T0QVA3"/>
<feature type="transmembrane region" description="Helical" evidence="6">
    <location>
        <begin position="64"/>
        <end position="86"/>
    </location>
</feature>
<keyword evidence="5 6" id="KW-0472">Membrane</keyword>
<dbReference type="GO" id="GO:0007165">
    <property type="term" value="P:signal transduction"/>
    <property type="evidence" value="ECO:0007669"/>
    <property type="project" value="TreeGrafter"/>
</dbReference>
<gene>
    <name evidence="8" type="ORF">SDRG_00979</name>
</gene>
<dbReference type="InterPro" id="IPR036938">
    <property type="entry name" value="PAP2/HPO_sf"/>
</dbReference>
<evidence type="ECO:0000259" key="7">
    <source>
        <dbReference type="SMART" id="SM00014"/>
    </source>
</evidence>
<evidence type="ECO:0000256" key="1">
    <source>
        <dbReference type="ARBA" id="ARBA00004141"/>
    </source>
</evidence>
<evidence type="ECO:0000313" key="8">
    <source>
        <dbReference type="EMBL" id="EQC42139.1"/>
    </source>
</evidence>
<dbReference type="OrthoDB" id="8907274at2759"/>
<dbReference type="AlphaFoldDB" id="T0QVA3"/>
<dbReference type="EMBL" id="JH767133">
    <property type="protein sequence ID" value="EQC42139.1"/>
    <property type="molecule type" value="Genomic_DNA"/>
</dbReference>
<dbReference type="Pfam" id="PF01569">
    <property type="entry name" value="PAP2"/>
    <property type="match status" value="1"/>
</dbReference>
<evidence type="ECO:0000256" key="2">
    <source>
        <dbReference type="ARBA" id="ARBA00008816"/>
    </source>
</evidence>
<protein>
    <recommendedName>
        <fullName evidence="7">Phosphatidic acid phosphatase type 2/haloperoxidase domain-containing protein</fullName>
    </recommendedName>
</protein>
<dbReference type="GO" id="GO:0005886">
    <property type="term" value="C:plasma membrane"/>
    <property type="evidence" value="ECO:0007669"/>
    <property type="project" value="TreeGrafter"/>
</dbReference>
<sequence>MGDIVVAERSLWTDVQWVSPLMTFVFWVAAVTWGLLTSPSYRYLDTYNPTISEATSHPHHHSTISYVMACVASAIFWLVVVLAVEFAVYRVGANRREFFVRLVNLSLGCLEAVLLTIAAANLIKFNVGALRPNFAAVCAPVLSADNKTYTCTTPRSMYEASMISFPSGHTATTAATALYTTIYLLWALYSRDPPANVTPRTMAWCRQALFFPALLPLGLAMAVAVSRVTDWQHHTIDITMGTLLGYLAACLCAFRVLAMGRVAEHAQTFTTLH</sequence>
<evidence type="ECO:0000256" key="5">
    <source>
        <dbReference type="ARBA" id="ARBA00023136"/>
    </source>
</evidence>
<organism evidence="8 9">
    <name type="scientific">Saprolegnia diclina (strain VS20)</name>
    <dbReference type="NCBI Taxonomy" id="1156394"/>
    <lineage>
        <taxon>Eukaryota</taxon>
        <taxon>Sar</taxon>
        <taxon>Stramenopiles</taxon>
        <taxon>Oomycota</taxon>
        <taxon>Saprolegniomycetes</taxon>
        <taxon>Saprolegniales</taxon>
        <taxon>Saprolegniaceae</taxon>
        <taxon>Saprolegnia</taxon>
    </lineage>
</organism>
<dbReference type="Gene3D" id="1.20.144.10">
    <property type="entry name" value="Phosphatidic acid phosphatase type 2/haloperoxidase"/>
    <property type="match status" value="1"/>
</dbReference>
<dbReference type="RefSeq" id="XP_008604708.1">
    <property type="nucleotide sequence ID" value="XM_008606486.1"/>
</dbReference>
<comment type="subcellular location">
    <subcellularLocation>
        <location evidence="1">Membrane</location>
        <topology evidence="1">Multi-pass membrane protein</topology>
    </subcellularLocation>
</comment>
<evidence type="ECO:0000256" key="3">
    <source>
        <dbReference type="ARBA" id="ARBA00022692"/>
    </source>
</evidence>
<proteinExistence type="inferred from homology"/>
<comment type="similarity">
    <text evidence="2">Belongs to the PA-phosphatase related phosphoesterase family.</text>
</comment>
<dbReference type="PANTHER" id="PTHR10165:SF103">
    <property type="entry name" value="PHOSPHOLIPID PHOSPHATASE HOMOLOG 1.2 HOMOLOG"/>
    <property type="match status" value="1"/>
</dbReference>
<dbReference type="InterPro" id="IPR043216">
    <property type="entry name" value="PAP-like"/>
</dbReference>
<keyword evidence="9" id="KW-1185">Reference proteome</keyword>
<dbReference type="Proteomes" id="UP000030762">
    <property type="component" value="Unassembled WGS sequence"/>
</dbReference>
<evidence type="ECO:0000313" key="9">
    <source>
        <dbReference type="Proteomes" id="UP000030762"/>
    </source>
</evidence>
<dbReference type="OMA" id="HTIDITM"/>
<dbReference type="VEuPathDB" id="FungiDB:SDRG_00979"/>
<feature type="transmembrane region" description="Helical" evidence="6">
    <location>
        <begin position="98"/>
        <end position="123"/>
    </location>
</feature>
<feature type="transmembrane region" description="Helical" evidence="6">
    <location>
        <begin position="21"/>
        <end position="44"/>
    </location>
</feature>
<name>T0QVA3_SAPDV</name>
<dbReference type="eggNOG" id="KOG3030">
    <property type="taxonomic scope" value="Eukaryota"/>
</dbReference>
<evidence type="ECO:0000256" key="4">
    <source>
        <dbReference type="ARBA" id="ARBA00022989"/>
    </source>
</evidence>
<evidence type="ECO:0000256" key="6">
    <source>
        <dbReference type="SAM" id="Phobius"/>
    </source>
</evidence>